<proteinExistence type="predicted"/>
<dbReference type="Proteomes" id="UP000460715">
    <property type="component" value="Unassembled WGS sequence"/>
</dbReference>
<gene>
    <name evidence="8" type="ORF">E0493_10695</name>
</gene>
<dbReference type="Gene3D" id="3.30.450.40">
    <property type="match status" value="1"/>
</dbReference>
<keyword evidence="6" id="KW-0902">Two-component regulatory system</keyword>
<evidence type="ECO:0000256" key="6">
    <source>
        <dbReference type="ARBA" id="ARBA00023012"/>
    </source>
</evidence>
<feature type="domain" description="Histidine kinase" evidence="7">
    <location>
        <begin position="185"/>
        <end position="395"/>
    </location>
</feature>
<dbReference type="SUPFAM" id="SSF47384">
    <property type="entry name" value="Homodimeric domain of signal transducing histidine kinase"/>
    <property type="match status" value="1"/>
</dbReference>
<dbReference type="CDD" id="cd00082">
    <property type="entry name" value="HisKA"/>
    <property type="match status" value="1"/>
</dbReference>
<evidence type="ECO:0000313" key="8">
    <source>
        <dbReference type="EMBL" id="MXP63817.1"/>
    </source>
</evidence>
<dbReference type="SUPFAM" id="SSF55781">
    <property type="entry name" value="GAF domain-like"/>
    <property type="match status" value="1"/>
</dbReference>
<dbReference type="EMBL" id="SNVJ01000007">
    <property type="protein sequence ID" value="MXP63817.1"/>
    <property type="molecule type" value="Genomic_DNA"/>
</dbReference>
<accession>A0A845BEQ5</accession>
<dbReference type="InterPro" id="IPR005467">
    <property type="entry name" value="His_kinase_dom"/>
</dbReference>
<reference evidence="8 9" key="1">
    <citation type="submission" date="2019-03" db="EMBL/GenBank/DDBJ databases">
        <title>Roseomonas sp. a novel Roseomonas species isolated from Sea whip Gorgonian.</title>
        <authorList>
            <person name="Li F."/>
            <person name="Pan X."/>
            <person name="Huang S."/>
            <person name="Li Z."/>
            <person name="Meng B."/>
        </authorList>
    </citation>
    <scope>NUCLEOTIDE SEQUENCE [LARGE SCALE GENOMIC DNA]</scope>
    <source>
        <strain evidence="8 9">M0104</strain>
    </source>
</reference>
<dbReference type="PROSITE" id="PS50109">
    <property type="entry name" value="HIS_KIN"/>
    <property type="match status" value="1"/>
</dbReference>
<dbReference type="PANTHER" id="PTHR43711:SF1">
    <property type="entry name" value="HISTIDINE KINASE 1"/>
    <property type="match status" value="1"/>
</dbReference>
<dbReference type="InterPro" id="IPR003018">
    <property type="entry name" value="GAF"/>
</dbReference>
<evidence type="ECO:0000313" key="9">
    <source>
        <dbReference type="Proteomes" id="UP000460715"/>
    </source>
</evidence>
<dbReference type="SMART" id="SM00387">
    <property type="entry name" value="HATPase_c"/>
    <property type="match status" value="1"/>
</dbReference>
<evidence type="ECO:0000256" key="3">
    <source>
        <dbReference type="ARBA" id="ARBA00022553"/>
    </source>
</evidence>
<evidence type="ECO:0000256" key="1">
    <source>
        <dbReference type="ARBA" id="ARBA00000085"/>
    </source>
</evidence>
<dbReference type="InterPro" id="IPR029016">
    <property type="entry name" value="GAF-like_dom_sf"/>
</dbReference>
<dbReference type="PANTHER" id="PTHR43711">
    <property type="entry name" value="TWO-COMPONENT HISTIDINE KINASE"/>
    <property type="match status" value="1"/>
</dbReference>
<dbReference type="InterPro" id="IPR003594">
    <property type="entry name" value="HATPase_dom"/>
</dbReference>
<dbReference type="PROSITE" id="PS51257">
    <property type="entry name" value="PROKAR_LIPOPROTEIN"/>
    <property type="match status" value="1"/>
</dbReference>
<dbReference type="Gene3D" id="3.30.565.10">
    <property type="entry name" value="Histidine kinase-like ATPase, C-terminal domain"/>
    <property type="match status" value="1"/>
</dbReference>
<dbReference type="Pfam" id="PF01590">
    <property type="entry name" value="GAF"/>
    <property type="match status" value="1"/>
</dbReference>
<dbReference type="InterPro" id="IPR003661">
    <property type="entry name" value="HisK_dim/P_dom"/>
</dbReference>
<dbReference type="InterPro" id="IPR036890">
    <property type="entry name" value="HATPase_C_sf"/>
</dbReference>
<evidence type="ECO:0000256" key="2">
    <source>
        <dbReference type="ARBA" id="ARBA00012438"/>
    </source>
</evidence>
<dbReference type="SUPFAM" id="SSF55874">
    <property type="entry name" value="ATPase domain of HSP90 chaperone/DNA topoisomerase II/histidine kinase"/>
    <property type="match status" value="1"/>
</dbReference>
<dbReference type="SMART" id="SM00388">
    <property type="entry name" value="HisKA"/>
    <property type="match status" value="1"/>
</dbReference>
<dbReference type="InterPro" id="IPR050736">
    <property type="entry name" value="Sensor_HK_Regulatory"/>
</dbReference>
<dbReference type="PRINTS" id="PR00344">
    <property type="entry name" value="BCTRLSENSOR"/>
</dbReference>
<protein>
    <recommendedName>
        <fullName evidence="2">histidine kinase</fullName>
        <ecNumber evidence="2">2.7.13.3</ecNumber>
    </recommendedName>
</protein>
<dbReference type="AlphaFoldDB" id="A0A845BEQ5"/>
<organism evidence="8 9">
    <name type="scientific">Teichococcus coralli</name>
    <dbReference type="NCBI Taxonomy" id="2545983"/>
    <lineage>
        <taxon>Bacteria</taxon>
        <taxon>Pseudomonadati</taxon>
        <taxon>Pseudomonadota</taxon>
        <taxon>Alphaproteobacteria</taxon>
        <taxon>Acetobacterales</taxon>
        <taxon>Roseomonadaceae</taxon>
        <taxon>Roseomonas</taxon>
    </lineage>
</organism>
<comment type="catalytic activity">
    <reaction evidence="1">
        <text>ATP + protein L-histidine = ADP + protein N-phospho-L-histidine.</text>
        <dbReference type="EC" id="2.7.13.3"/>
    </reaction>
</comment>
<evidence type="ECO:0000256" key="4">
    <source>
        <dbReference type="ARBA" id="ARBA00022679"/>
    </source>
</evidence>
<keyword evidence="5 8" id="KW-0418">Kinase</keyword>
<dbReference type="Pfam" id="PF00512">
    <property type="entry name" value="HisKA"/>
    <property type="match status" value="1"/>
</dbReference>
<name>A0A845BEQ5_9PROT</name>
<dbReference type="SMART" id="SM00065">
    <property type="entry name" value="GAF"/>
    <property type="match status" value="1"/>
</dbReference>
<keyword evidence="4" id="KW-0808">Transferase</keyword>
<dbReference type="EC" id="2.7.13.3" evidence="2"/>
<dbReference type="InterPro" id="IPR036097">
    <property type="entry name" value="HisK_dim/P_sf"/>
</dbReference>
<dbReference type="GO" id="GO:0000155">
    <property type="term" value="F:phosphorelay sensor kinase activity"/>
    <property type="evidence" value="ECO:0007669"/>
    <property type="project" value="InterPro"/>
</dbReference>
<dbReference type="Pfam" id="PF02518">
    <property type="entry name" value="HATPase_c"/>
    <property type="match status" value="1"/>
</dbReference>
<evidence type="ECO:0000259" key="7">
    <source>
        <dbReference type="PROSITE" id="PS50109"/>
    </source>
</evidence>
<comment type="caution">
    <text evidence="8">The sequence shown here is derived from an EMBL/GenBank/DDBJ whole genome shotgun (WGS) entry which is preliminary data.</text>
</comment>
<keyword evidence="9" id="KW-1185">Reference proteome</keyword>
<dbReference type="InterPro" id="IPR004358">
    <property type="entry name" value="Sig_transdc_His_kin-like_C"/>
</dbReference>
<sequence>MRQKVLPANFQADVSAVAGVTAVPSILSMACRITGMGFAAVARVTEERWIACATSDRIGFGLRPGDELEVETTICHEIRQHQRPVIISNVAEDACFRPHHTPALYGFQSYISIPIILPDGSFFGTLCAIDPEPRDLDRPEIIGTFRLFAELIACHLDAGMKLAASETALLQERELSELREQFIAVLGHDLRNPLASVAAGMRIILHKPEMAAEVAAPMQQSISRMSGLIDDVLDFARGRLGGGMSMDMESDLPIGPVLMQVVQEQQSTHSGCAIESRFDLDEPVRCDHRRMAQLLSNLLGNALTHGAPSMPVVVRAVARGGRFELSVANSGEPISPAAMKQLFQPFVRGAVRPNQEGLGLGLFIVAEIARAHGGQIEVSSTRTETRFTFRMPTASGQGMGGAAARAV</sequence>
<dbReference type="OrthoDB" id="9795133at2"/>
<keyword evidence="3" id="KW-0597">Phosphoprotein</keyword>
<dbReference type="Gene3D" id="1.10.287.130">
    <property type="match status" value="1"/>
</dbReference>
<evidence type="ECO:0000256" key="5">
    <source>
        <dbReference type="ARBA" id="ARBA00022777"/>
    </source>
</evidence>
<dbReference type="CDD" id="cd00075">
    <property type="entry name" value="HATPase"/>
    <property type="match status" value="1"/>
</dbReference>